<dbReference type="Gene3D" id="3.30.420.10">
    <property type="entry name" value="Ribonuclease H-like superfamily/Ribonuclease H"/>
    <property type="match status" value="1"/>
</dbReference>
<keyword evidence="1" id="KW-0540">Nuclease</keyword>
<dbReference type="CDD" id="cd06127">
    <property type="entry name" value="DEDDh"/>
    <property type="match status" value="1"/>
</dbReference>
<evidence type="ECO:0000256" key="2">
    <source>
        <dbReference type="ARBA" id="ARBA00022801"/>
    </source>
</evidence>
<protein>
    <submittedName>
        <fullName evidence="5">DNA polymerase III subunit epsilon</fullName>
    </submittedName>
</protein>
<evidence type="ECO:0000313" key="5">
    <source>
        <dbReference type="EMBL" id="KSU89452.1"/>
    </source>
</evidence>
<dbReference type="SMART" id="SM00479">
    <property type="entry name" value="EXOIII"/>
    <property type="match status" value="1"/>
</dbReference>
<dbReference type="SUPFAM" id="SSF53098">
    <property type="entry name" value="Ribonuclease H-like"/>
    <property type="match status" value="1"/>
</dbReference>
<dbReference type="RefSeq" id="WP_062686312.1">
    <property type="nucleotide sequence ID" value="NZ_KQ758628.1"/>
</dbReference>
<dbReference type="PANTHER" id="PTHR30231:SF37">
    <property type="entry name" value="EXODEOXYRIBONUCLEASE 10"/>
    <property type="match status" value="1"/>
</dbReference>
<dbReference type="InterPro" id="IPR036397">
    <property type="entry name" value="RNaseH_sf"/>
</dbReference>
<dbReference type="GO" id="GO:0003676">
    <property type="term" value="F:nucleic acid binding"/>
    <property type="evidence" value="ECO:0007669"/>
    <property type="project" value="InterPro"/>
</dbReference>
<dbReference type="AlphaFoldDB" id="A0A0V8JRE1"/>
<dbReference type="GO" id="GO:0008408">
    <property type="term" value="F:3'-5' exonuclease activity"/>
    <property type="evidence" value="ECO:0007669"/>
    <property type="project" value="TreeGrafter"/>
</dbReference>
<evidence type="ECO:0000256" key="3">
    <source>
        <dbReference type="ARBA" id="ARBA00022839"/>
    </source>
</evidence>
<dbReference type="Proteomes" id="UP000053681">
    <property type="component" value="Unassembled WGS sequence"/>
</dbReference>
<evidence type="ECO:0000313" key="6">
    <source>
        <dbReference type="Proteomes" id="UP000053681"/>
    </source>
</evidence>
<gene>
    <name evidence="5" type="ORF">AS180_02580</name>
</gene>
<dbReference type="InterPro" id="IPR013520">
    <property type="entry name" value="Ribonucl_H"/>
</dbReference>
<feature type="domain" description="Exonuclease" evidence="4">
    <location>
        <begin position="7"/>
        <end position="173"/>
    </location>
</feature>
<comment type="caution">
    <text evidence="5">The sequence shown here is derived from an EMBL/GenBank/DDBJ whole genome shotgun (WGS) entry which is preliminary data.</text>
</comment>
<dbReference type="GO" id="GO:0045004">
    <property type="term" value="P:DNA replication proofreading"/>
    <property type="evidence" value="ECO:0007669"/>
    <property type="project" value="TreeGrafter"/>
</dbReference>
<keyword evidence="2" id="KW-0378">Hydrolase</keyword>
<keyword evidence="6" id="KW-1185">Reference proteome</keyword>
<dbReference type="GO" id="GO:0005829">
    <property type="term" value="C:cytosol"/>
    <property type="evidence" value="ECO:0007669"/>
    <property type="project" value="TreeGrafter"/>
</dbReference>
<keyword evidence="3" id="KW-0269">Exonuclease</keyword>
<proteinExistence type="predicted"/>
<evidence type="ECO:0000256" key="1">
    <source>
        <dbReference type="ARBA" id="ARBA00022722"/>
    </source>
</evidence>
<reference evidence="5 6" key="1">
    <citation type="submission" date="2015-11" db="EMBL/GenBank/DDBJ databases">
        <title>Bacillus caseinolyticus sp nov.</title>
        <authorList>
            <person name="Dastager S.G."/>
            <person name="Mawlankar R."/>
        </authorList>
    </citation>
    <scope>NUCLEOTIDE SEQUENCE [LARGE SCALE GENOMIC DNA]</scope>
    <source>
        <strain evidence="5 6">SGD-V-76</strain>
    </source>
</reference>
<organism evidence="5 6">
    <name type="scientific">Priestia veravalensis</name>
    <dbReference type="NCBI Taxonomy" id="1414648"/>
    <lineage>
        <taxon>Bacteria</taxon>
        <taxon>Bacillati</taxon>
        <taxon>Bacillota</taxon>
        <taxon>Bacilli</taxon>
        <taxon>Bacillales</taxon>
        <taxon>Bacillaceae</taxon>
        <taxon>Priestia</taxon>
    </lineage>
</organism>
<accession>A0A0V8JRE1</accession>
<name>A0A0V8JRE1_9BACI</name>
<evidence type="ECO:0000259" key="4">
    <source>
        <dbReference type="SMART" id="SM00479"/>
    </source>
</evidence>
<dbReference type="InterPro" id="IPR012337">
    <property type="entry name" value="RNaseH-like_sf"/>
</dbReference>
<dbReference type="EMBL" id="LNQP01000005">
    <property type="protein sequence ID" value="KSU89452.1"/>
    <property type="molecule type" value="Genomic_DNA"/>
</dbReference>
<sequence>MSGQSKILAFVDIETTGLSPASCEMIELGILLYEYDEQLQTLTELDRYNGFEVPTYPIYPHITRITGITNEMVEGQRFNDEKVIELFKQADGIIAHNASFDRSFLLKRYSFLQDLKWHCSMRSVKWKEYGFVNKKLTTLLDAHGISREHAHRAMDDIEATAFLLQKTNPEGNMYLTEVLKKAMGKPKSVVKR</sequence>
<dbReference type="FunFam" id="3.30.420.10:FF:000045">
    <property type="entry name" value="3'-5' exonuclease DinG"/>
    <property type="match status" value="1"/>
</dbReference>
<dbReference type="Pfam" id="PF00929">
    <property type="entry name" value="RNase_T"/>
    <property type="match status" value="1"/>
</dbReference>
<dbReference type="PANTHER" id="PTHR30231">
    <property type="entry name" value="DNA POLYMERASE III SUBUNIT EPSILON"/>
    <property type="match status" value="1"/>
</dbReference>